<evidence type="ECO:0000256" key="1">
    <source>
        <dbReference type="SAM" id="MobiDB-lite"/>
    </source>
</evidence>
<evidence type="ECO:0000256" key="2">
    <source>
        <dbReference type="SAM" id="Phobius"/>
    </source>
</evidence>
<keyword evidence="2" id="KW-0472">Membrane</keyword>
<keyword evidence="2" id="KW-0812">Transmembrane</keyword>
<sequence>MKFEYNEIKKYTTNKRNTEMAKAVITLGLFALLVIIIIGIALAVYFTTKKGQDETSDKPEITLDSASKKLNPRGEDEDDATVDTSEGYRIEYSTGDDSGNKSIDLKITWTTGMGFDAVSKLIFRREVSGKTVQEDIVYDSGPGIQNNKSGEIIFKGVDLTDASKSIVGVNKISVWYNTVSDDTFLVDTGDQIEIKQSDIDTTLNLTEVQEVAIPITIASDSFKAEIIGRETLYLIEEFHMCFKMKQLDGGKVEFTQILTNEVDKLWDNTESFKLKKYKDGFMLGHPEDNNQVLVRRVLTKDDIDFSDNKAIHHKPEFKKLNEMKKDEYTRALFHLEPVRTAIRSDRNGGKMETGKEYQSPGAKFTFKQHPNKQTLHIYDHTQRNDVWRAGARGGANHPNFDRPCDTPKLQGDGNFFMKVTGSEDDWGYRSDTWQHGSGRAPYRIVVGDNATVAILKMDGRVIHYIFRAKPISIATAAGGAPKWSSWTSPANRFKHNGLAILHDRWYKKSNESGWIKLDNGRHAKDWGYKWVAYTLSEGDAVHHYELFNRWATVGANYVYLPDGACDIQSNHKRTEGSSVITGQKADSTAPTLYKGPEHAKFAEGSYDTWKIYYIPSLPLEGYVNKNNQHDTLQSSGDQMKEEHFGVEQCRTRANEFDGANAFVYRSYRSDTDGWTHTCGPLKLFNIDNLRGNVNYETNPSRHATGCTNPLKSARTGCKTAIDIPESGGTYKGSVR</sequence>
<feature type="region of interest" description="Disordered" evidence="1">
    <location>
        <begin position="345"/>
        <end position="364"/>
    </location>
</feature>
<reference evidence="3" key="1">
    <citation type="submission" date="2019-02" db="EMBL/GenBank/DDBJ databases">
        <authorList>
            <person name="Bachy C."/>
            <person name="Yung C.-M."/>
            <person name="Roux S."/>
            <person name="Sullivan M.B."/>
            <person name="Worden A.Z."/>
        </authorList>
    </citation>
    <scope>NUCLEOTIDE SEQUENCE</scope>
    <source>
        <strain evidence="3">BII-V1</strain>
    </source>
</reference>
<name>A0A7S6SWW8_9PHYC</name>
<feature type="compositionally biased region" description="Basic and acidic residues" evidence="1">
    <location>
        <begin position="345"/>
        <end position="355"/>
    </location>
</feature>
<dbReference type="EMBL" id="MK522034">
    <property type="protein sequence ID" value="QOR60254.1"/>
    <property type="molecule type" value="Genomic_DNA"/>
</dbReference>
<protein>
    <submittedName>
        <fullName evidence="3">Uncharacterized protein</fullName>
    </submittedName>
</protein>
<accession>A0A7S6SWW8</accession>
<feature type="region of interest" description="Disordered" evidence="1">
    <location>
        <begin position="52"/>
        <end position="93"/>
    </location>
</feature>
<keyword evidence="2" id="KW-1133">Transmembrane helix</keyword>
<feature type="transmembrane region" description="Helical" evidence="2">
    <location>
        <begin position="21"/>
        <end position="46"/>
    </location>
</feature>
<organism evidence="3">
    <name type="scientific">Bathycoccus sp. RCC716 virus 1</name>
    <dbReference type="NCBI Taxonomy" id="2530038"/>
    <lineage>
        <taxon>Viruses</taxon>
        <taxon>Varidnaviria</taxon>
        <taxon>Bamfordvirae</taxon>
        <taxon>Nucleocytoviricota</taxon>
        <taxon>Megaviricetes</taxon>
        <taxon>Algavirales</taxon>
        <taxon>Phycodnaviridae</taxon>
        <taxon>Prasinovirus</taxon>
    </lineage>
</organism>
<evidence type="ECO:0000313" key="3">
    <source>
        <dbReference type="EMBL" id="QOR60254.1"/>
    </source>
</evidence>
<proteinExistence type="predicted"/>
<feature type="compositionally biased region" description="Basic and acidic residues" evidence="1">
    <location>
        <begin position="52"/>
        <end position="61"/>
    </location>
</feature>